<evidence type="ECO:0000313" key="3">
    <source>
        <dbReference type="Proteomes" id="UP000724874"/>
    </source>
</evidence>
<keyword evidence="3" id="KW-1185">Reference proteome</keyword>
<keyword evidence="1" id="KW-1133">Transmembrane helix</keyword>
<feature type="non-terminal residue" evidence="2">
    <location>
        <position position="1"/>
    </location>
</feature>
<feature type="non-terminal residue" evidence="2">
    <location>
        <position position="103"/>
    </location>
</feature>
<gene>
    <name evidence="2" type="ORF">CPB84DRAFT_1790740</name>
</gene>
<dbReference type="Proteomes" id="UP000724874">
    <property type="component" value="Unassembled WGS sequence"/>
</dbReference>
<dbReference type="EMBL" id="JADNYJ010000120">
    <property type="protein sequence ID" value="KAF8882773.1"/>
    <property type="molecule type" value="Genomic_DNA"/>
</dbReference>
<proteinExistence type="predicted"/>
<keyword evidence="1" id="KW-0472">Membrane</keyword>
<organism evidence="2 3">
    <name type="scientific">Gymnopilus junonius</name>
    <name type="common">Spectacular rustgill mushroom</name>
    <name type="synonym">Gymnopilus spectabilis subsp. junonius</name>
    <dbReference type="NCBI Taxonomy" id="109634"/>
    <lineage>
        <taxon>Eukaryota</taxon>
        <taxon>Fungi</taxon>
        <taxon>Dikarya</taxon>
        <taxon>Basidiomycota</taxon>
        <taxon>Agaricomycotina</taxon>
        <taxon>Agaricomycetes</taxon>
        <taxon>Agaricomycetidae</taxon>
        <taxon>Agaricales</taxon>
        <taxon>Agaricineae</taxon>
        <taxon>Hymenogastraceae</taxon>
        <taxon>Gymnopilus</taxon>
    </lineage>
</organism>
<keyword evidence="1" id="KW-0812">Transmembrane</keyword>
<reference evidence="2" key="1">
    <citation type="submission" date="2020-11" db="EMBL/GenBank/DDBJ databases">
        <authorList>
            <consortium name="DOE Joint Genome Institute"/>
            <person name="Ahrendt S."/>
            <person name="Riley R."/>
            <person name="Andreopoulos W."/>
            <person name="LaButti K."/>
            <person name="Pangilinan J."/>
            <person name="Ruiz-duenas F.J."/>
            <person name="Barrasa J.M."/>
            <person name="Sanchez-Garcia M."/>
            <person name="Camarero S."/>
            <person name="Miyauchi S."/>
            <person name="Serrano A."/>
            <person name="Linde D."/>
            <person name="Babiker R."/>
            <person name="Drula E."/>
            <person name="Ayuso-Fernandez I."/>
            <person name="Pacheco R."/>
            <person name="Padilla G."/>
            <person name="Ferreira P."/>
            <person name="Barriuso J."/>
            <person name="Kellner H."/>
            <person name="Castanera R."/>
            <person name="Alfaro M."/>
            <person name="Ramirez L."/>
            <person name="Pisabarro A.G."/>
            <person name="Kuo A."/>
            <person name="Tritt A."/>
            <person name="Lipzen A."/>
            <person name="He G."/>
            <person name="Yan M."/>
            <person name="Ng V."/>
            <person name="Cullen D."/>
            <person name="Martin F."/>
            <person name="Rosso M.-N."/>
            <person name="Henrissat B."/>
            <person name="Hibbett D."/>
            <person name="Martinez A.T."/>
            <person name="Grigoriev I.V."/>
        </authorList>
    </citation>
    <scope>NUCLEOTIDE SEQUENCE</scope>
    <source>
        <strain evidence="2">AH 44721</strain>
    </source>
</reference>
<protein>
    <submittedName>
        <fullName evidence="2">Uncharacterized protein</fullName>
    </submittedName>
</protein>
<comment type="caution">
    <text evidence="2">The sequence shown here is derived from an EMBL/GenBank/DDBJ whole genome shotgun (WGS) entry which is preliminary data.</text>
</comment>
<sequence>AHMSCCCQNSSLSLFFRFFLLFNFCIMHHASHIIDLCSTLNALCYTALPAGWLAGLAGCSSNGDETLSIFRSIVHTYHSMRRNPLLFSLDPLCGSVFVFRTLA</sequence>
<evidence type="ECO:0000313" key="2">
    <source>
        <dbReference type="EMBL" id="KAF8882773.1"/>
    </source>
</evidence>
<accession>A0A9P5NGV3</accession>
<name>A0A9P5NGV3_GYMJU</name>
<feature type="transmembrane region" description="Helical" evidence="1">
    <location>
        <begin position="12"/>
        <end position="30"/>
    </location>
</feature>
<evidence type="ECO:0000256" key="1">
    <source>
        <dbReference type="SAM" id="Phobius"/>
    </source>
</evidence>
<dbReference type="AlphaFoldDB" id="A0A9P5NGV3"/>